<reference evidence="1 2" key="1">
    <citation type="submission" date="2022-12" db="EMBL/GenBank/DDBJ databases">
        <title>Genomic features and morphological characterization of a novel Knufia sp. strain isolated from spacecraft assembly facility.</title>
        <authorList>
            <person name="Teixeira M."/>
            <person name="Chander A.M."/>
            <person name="Stajich J.E."/>
            <person name="Venkateswaran K."/>
        </authorList>
    </citation>
    <scope>NUCLEOTIDE SEQUENCE [LARGE SCALE GENOMIC DNA]</scope>
    <source>
        <strain evidence="1 2">FJI-L2-BK-P2</strain>
    </source>
</reference>
<evidence type="ECO:0000313" key="2">
    <source>
        <dbReference type="Proteomes" id="UP001316803"/>
    </source>
</evidence>
<evidence type="ECO:0000313" key="1">
    <source>
        <dbReference type="EMBL" id="KAK5953318.1"/>
    </source>
</evidence>
<organism evidence="1 2">
    <name type="scientific">Knufia fluminis</name>
    <dbReference type="NCBI Taxonomy" id="191047"/>
    <lineage>
        <taxon>Eukaryota</taxon>
        <taxon>Fungi</taxon>
        <taxon>Dikarya</taxon>
        <taxon>Ascomycota</taxon>
        <taxon>Pezizomycotina</taxon>
        <taxon>Eurotiomycetes</taxon>
        <taxon>Chaetothyriomycetidae</taxon>
        <taxon>Chaetothyriales</taxon>
        <taxon>Trichomeriaceae</taxon>
        <taxon>Knufia</taxon>
    </lineage>
</organism>
<gene>
    <name evidence="1" type="ORF">OHC33_005886</name>
</gene>
<sequence>MAKITDLPPEIIRLIILDSITVQSRDLSNFLGAHDYLLAVAHMVSEEQEYSAYRGKLKGAIRLGTLFGWREERREVTKTLRRSKDPKRISDWVEYFEARREGRKT</sequence>
<dbReference type="Proteomes" id="UP001316803">
    <property type="component" value="Unassembled WGS sequence"/>
</dbReference>
<accession>A0AAN8EK72</accession>
<protein>
    <submittedName>
        <fullName evidence="1">Uncharacterized protein</fullName>
    </submittedName>
</protein>
<name>A0AAN8EK72_9EURO</name>
<dbReference type="AlphaFoldDB" id="A0AAN8EK72"/>
<comment type="caution">
    <text evidence="1">The sequence shown here is derived from an EMBL/GenBank/DDBJ whole genome shotgun (WGS) entry which is preliminary data.</text>
</comment>
<keyword evidence="2" id="KW-1185">Reference proteome</keyword>
<proteinExistence type="predicted"/>
<dbReference type="EMBL" id="JAKLMC020000012">
    <property type="protein sequence ID" value="KAK5953318.1"/>
    <property type="molecule type" value="Genomic_DNA"/>
</dbReference>